<name>A0A967EY86_9PROT</name>
<sequence length="172" mass="19639">MYPTQQSEANRVDASAPQPANRSISPNRSGQRHFFAGTPLPAWLNDLPDTMLRAWERRQLREALTPCSDRVLADTGFSRENLPEEIDAVVAEFQRWREIKRQVRRELASYSDRELDDIGISRVDIPRIAREHPRPVLDLNRLGIMDAGEVLRAIANDNGGRRHRHRAPESAA</sequence>
<evidence type="ECO:0000256" key="1">
    <source>
        <dbReference type="SAM" id="MobiDB-lite"/>
    </source>
</evidence>
<evidence type="ECO:0000313" key="4">
    <source>
        <dbReference type="Proteomes" id="UP000761264"/>
    </source>
</evidence>
<evidence type="ECO:0000259" key="2">
    <source>
        <dbReference type="Pfam" id="PF06568"/>
    </source>
</evidence>
<comment type="caution">
    <text evidence="3">The sequence shown here is derived from an EMBL/GenBank/DDBJ whole genome shotgun (WGS) entry which is preliminary data.</text>
</comment>
<keyword evidence="4" id="KW-1185">Reference proteome</keyword>
<dbReference type="EMBL" id="JAAQPH010000009">
    <property type="protein sequence ID" value="NIA69637.1"/>
    <property type="molecule type" value="Genomic_DNA"/>
</dbReference>
<feature type="domain" description="YjiS-like" evidence="2">
    <location>
        <begin position="90"/>
        <end position="125"/>
    </location>
</feature>
<dbReference type="Pfam" id="PF06568">
    <property type="entry name" value="YjiS-like"/>
    <property type="match status" value="1"/>
</dbReference>
<gene>
    <name evidence="3" type="ORF">HBA54_13630</name>
</gene>
<dbReference type="Proteomes" id="UP000761264">
    <property type="component" value="Unassembled WGS sequence"/>
</dbReference>
<dbReference type="InterPro" id="IPR009506">
    <property type="entry name" value="YjiS-like"/>
</dbReference>
<dbReference type="RefSeq" id="WP_167225421.1">
    <property type="nucleotide sequence ID" value="NZ_JAAQPH010000009.1"/>
</dbReference>
<proteinExistence type="predicted"/>
<organism evidence="3 4">
    <name type="scientific">Pelagibius litoralis</name>
    <dbReference type="NCBI Taxonomy" id="374515"/>
    <lineage>
        <taxon>Bacteria</taxon>
        <taxon>Pseudomonadati</taxon>
        <taxon>Pseudomonadota</taxon>
        <taxon>Alphaproteobacteria</taxon>
        <taxon>Rhodospirillales</taxon>
        <taxon>Rhodovibrionaceae</taxon>
        <taxon>Pelagibius</taxon>
    </lineage>
</organism>
<feature type="region of interest" description="Disordered" evidence="1">
    <location>
        <begin position="1"/>
        <end position="31"/>
    </location>
</feature>
<dbReference type="AlphaFoldDB" id="A0A967EY86"/>
<feature type="compositionally biased region" description="Polar residues" evidence="1">
    <location>
        <begin position="18"/>
        <end position="29"/>
    </location>
</feature>
<reference evidence="3" key="1">
    <citation type="submission" date="2020-03" db="EMBL/GenBank/DDBJ databases">
        <title>Genome of Pelagibius litoralis DSM 21314T.</title>
        <authorList>
            <person name="Wang G."/>
        </authorList>
    </citation>
    <scope>NUCLEOTIDE SEQUENCE</scope>
    <source>
        <strain evidence="3">DSM 21314</strain>
    </source>
</reference>
<protein>
    <submittedName>
        <fullName evidence="3">DUF1127 domain-containing protein</fullName>
    </submittedName>
</protein>
<accession>A0A967EY86</accession>
<evidence type="ECO:0000313" key="3">
    <source>
        <dbReference type="EMBL" id="NIA69637.1"/>
    </source>
</evidence>